<sequence>MGENAVAAELIAVEAIGPESFPLALLRATDESRVLPIWLTPVAAARLRMRGAGQGFQRPDALDLVVDLAEATGQEIAEVRIASAYRGVFHAVITFDSGVELDARASDAMALAVAAELPILVERDVFAECGVFATAATIADALGVDVPEGAAEGEEPDSASGDAAADREFEELMRSLGVSESDLDGDDGEGPGD</sequence>
<dbReference type="InterPro" id="IPR036104">
    <property type="entry name" value="BFN_sf"/>
</dbReference>
<protein>
    <recommendedName>
        <fullName evidence="1">BFN domain-containing protein</fullName>
    </recommendedName>
</protein>
<dbReference type="AlphaFoldDB" id="I7IX83"/>
<dbReference type="InterPro" id="IPR003729">
    <property type="entry name" value="Bi_nuclease_dom"/>
</dbReference>
<dbReference type="EMBL" id="CAJZ01000119">
    <property type="protein sequence ID" value="CCI83608.1"/>
    <property type="molecule type" value="Genomic_DNA"/>
</dbReference>
<organism evidence="2 5">
    <name type="scientific">Corynebacterium otitidis ATCC 51513</name>
    <dbReference type="NCBI Taxonomy" id="883169"/>
    <lineage>
        <taxon>Bacteria</taxon>
        <taxon>Bacillati</taxon>
        <taxon>Actinomycetota</taxon>
        <taxon>Actinomycetes</taxon>
        <taxon>Mycobacteriales</taxon>
        <taxon>Corynebacteriaceae</taxon>
        <taxon>Corynebacterium</taxon>
    </lineage>
</organism>
<evidence type="ECO:0000259" key="1">
    <source>
        <dbReference type="PROSITE" id="PS51658"/>
    </source>
</evidence>
<dbReference type="eggNOG" id="COG1259">
    <property type="taxonomic scope" value="Bacteria"/>
</dbReference>
<evidence type="ECO:0000313" key="2">
    <source>
        <dbReference type="EMBL" id="CCI83608.1"/>
    </source>
</evidence>
<dbReference type="Proteomes" id="UP000006078">
    <property type="component" value="Unassembled WGS sequence"/>
</dbReference>
<evidence type="ECO:0000313" key="3">
    <source>
        <dbReference type="EMBL" id="EJZ82384.1"/>
    </source>
</evidence>
<accession>I7IX83</accession>
<dbReference type="STRING" id="29321.AAV33_08775"/>
<dbReference type="SUPFAM" id="SSF103256">
    <property type="entry name" value="Hypothetical protein TM0160"/>
    <property type="match status" value="1"/>
</dbReference>
<dbReference type="HOGENOM" id="CLU_096111_0_0_11"/>
<keyword evidence="4" id="KW-1185">Reference proteome</keyword>
<evidence type="ECO:0000313" key="4">
    <source>
        <dbReference type="Proteomes" id="UP000006078"/>
    </source>
</evidence>
<dbReference type="EMBL" id="AHAE01000032">
    <property type="protein sequence ID" value="EJZ82384.1"/>
    <property type="molecule type" value="Genomic_DNA"/>
</dbReference>
<dbReference type="GO" id="GO:0004518">
    <property type="term" value="F:nuclease activity"/>
    <property type="evidence" value="ECO:0007669"/>
    <property type="project" value="InterPro"/>
</dbReference>
<reference evidence="3 4" key="2">
    <citation type="submission" date="2012-08" db="EMBL/GenBank/DDBJ databases">
        <title>The Genome Sequence of Turicella otitidis ATCC 51513.</title>
        <authorList>
            <consortium name="The Broad Institute Genome Sequencing Platform"/>
            <person name="Earl A."/>
            <person name="Ward D."/>
            <person name="Feldgarden M."/>
            <person name="Gevers D."/>
            <person name="Huys G."/>
            <person name="Walker B."/>
            <person name="Young S.K."/>
            <person name="Zeng Q."/>
            <person name="Gargeya S."/>
            <person name="Fitzgerald M."/>
            <person name="Haas B."/>
            <person name="Abouelleil A."/>
            <person name="Alvarado L."/>
            <person name="Arachchi H.M."/>
            <person name="Berlin A.M."/>
            <person name="Chapman S.B."/>
            <person name="Goldberg J."/>
            <person name="Griggs A."/>
            <person name="Gujja S."/>
            <person name="Hansen M."/>
            <person name="Howarth C."/>
            <person name="Imamovic A."/>
            <person name="Larimer J."/>
            <person name="McCowen C."/>
            <person name="Montmayeur A."/>
            <person name="Murphy C."/>
            <person name="Neiman D."/>
            <person name="Pearson M."/>
            <person name="Priest M."/>
            <person name="Roberts A."/>
            <person name="Saif S."/>
            <person name="Shea T."/>
            <person name="Sisk P."/>
            <person name="Sykes S."/>
            <person name="Wortman J."/>
            <person name="Nusbaum C."/>
            <person name="Birren B."/>
        </authorList>
    </citation>
    <scope>NUCLEOTIDE SEQUENCE [LARGE SCALE GENOMIC DNA]</scope>
    <source>
        <strain evidence="3 4">ATCC 51513</strain>
    </source>
</reference>
<dbReference type="Pfam" id="PF02577">
    <property type="entry name" value="BFN_dom"/>
    <property type="match status" value="1"/>
</dbReference>
<proteinExistence type="predicted"/>
<dbReference type="OrthoDB" id="9788698at2"/>
<name>I7IX83_9CORY</name>
<dbReference type="Gene3D" id="3.10.690.10">
    <property type="entry name" value="Bifunctional nuclease domain"/>
    <property type="match status" value="1"/>
</dbReference>
<comment type="caution">
    <text evidence="2">The sequence shown here is derived from an EMBL/GenBank/DDBJ whole genome shotgun (WGS) entry which is preliminary data.</text>
</comment>
<evidence type="ECO:0000313" key="5">
    <source>
        <dbReference type="Proteomes" id="UP000011016"/>
    </source>
</evidence>
<reference evidence="2 5" key="1">
    <citation type="journal article" date="2012" name="J. Bacteriol.">
        <title>Draft Genome Sequence of Turicella otitidis ATCC 51513, Isolated from Middle Ear Fluid from a Child with Otitis Media.</title>
        <authorList>
            <person name="Brinkrolf K."/>
            <person name="Schneider J."/>
            <person name="Knecht M."/>
            <person name="Ruckert C."/>
            <person name="Tauch A."/>
        </authorList>
    </citation>
    <scope>NUCLEOTIDE SEQUENCE [LARGE SCALE GENOMIC DNA]</scope>
    <source>
        <strain evidence="2 5">ATCC 51513</strain>
    </source>
</reference>
<dbReference type="PROSITE" id="PS51658">
    <property type="entry name" value="BFN"/>
    <property type="match status" value="1"/>
</dbReference>
<dbReference type="RefSeq" id="WP_004600499.1">
    <property type="nucleotide sequence ID" value="NZ_HF541866.1"/>
</dbReference>
<feature type="domain" description="BFN" evidence="1">
    <location>
        <begin position="5"/>
        <end position="133"/>
    </location>
</feature>
<dbReference type="Proteomes" id="UP000011016">
    <property type="component" value="Unassembled WGS sequence"/>
</dbReference>
<gene>
    <name evidence="2" type="ORF">BN46_0877</name>
    <name evidence="3" type="ORF">HMPREF9719_00609</name>
</gene>